<evidence type="ECO:0000256" key="4">
    <source>
        <dbReference type="ARBA" id="ARBA00022448"/>
    </source>
</evidence>
<organism evidence="10 11">
    <name type="scientific">Maritimibacter harenae</name>
    <dbReference type="NCBI Taxonomy" id="2606218"/>
    <lineage>
        <taxon>Bacteria</taxon>
        <taxon>Pseudomonadati</taxon>
        <taxon>Pseudomonadota</taxon>
        <taxon>Alphaproteobacteria</taxon>
        <taxon>Rhodobacterales</taxon>
        <taxon>Roseobacteraceae</taxon>
        <taxon>Maritimibacter</taxon>
    </lineage>
</organism>
<evidence type="ECO:0000313" key="10">
    <source>
        <dbReference type="EMBL" id="MZR12471.1"/>
    </source>
</evidence>
<dbReference type="Gene3D" id="1.20.1250.20">
    <property type="entry name" value="MFS general substrate transporter like domains"/>
    <property type="match status" value="1"/>
</dbReference>
<proteinExistence type="inferred from homology"/>
<dbReference type="InterPro" id="IPR001958">
    <property type="entry name" value="Tet-R_TetA/multi-R_MdtG-like"/>
</dbReference>
<dbReference type="PANTHER" id="PTHR23504:SF15">
    <property type="entry name" value="MAJOR FACILITATOR SUPERFAMILY (MFS) PROFILE DOMAIN-CONTAINING PROTEIN"/>
    <property type="match status" value="1"/>
</dbReference>
<feature type="transmembrane region" description="Helical" evidence="8">
    <location>
        <begin position="244"/>
        <end position="270"/>
    </location>
</feature>
<dbReference type="PROSITE" id="PS00216">
    <property type="entry name" value="SUGAR_TRANSPORT_1"/>
    <property type="match status" value="1"/>
</dbReference>
<evidence type="ECO:0000313" key="11">
    <source>
        <dbReference type="Proteomes" id="UP000467322"/>
    </source>
</evidence>
<dbReference type="InterPro" id="IPR020846">
    <property type="entry name" value="MFS_dom"/>
</dbReference>
<keyword evidence="6 8" id="KW-1133">Transmembrane helix</keyword>
<keyword evidence="4" id="KW-0813">Transport</keyword>
<dbReference type="PANTHER" id="PTHR23504">
    <property type="entry name" value="MAJOR FACILITATOR SUPERFAMILY DOMAIN-CONTAINING PROTEIN 10"/>
    <property type="match status" value="1"/>
</dbReference>
<feature type="transmembrane region" description="Helical" evidence="8">
    <location>
        <begin position="7"/>
        <end position="25"/>
    </location>
</feature>
<feature type="transmembrane region" description="Helical" evidence="8">
    <location>
        <begin position="282"/>
        <end position="300"/>
    </location>
</feature>
<keyword evidence="11" id="KW-1185">Reference proteome</keyword>
<dbReference type="EMBL" id="WTUX01000010">
    <property type="protein sequence ID" value="MZR12471.1"/>
    <property type="molecule type" value="Genomic_DNA"/>
</dbReference>
<evidence type="ECO:0000256" key="2">
    <source>
        <dbReference type="ARBA" id="ARBA00004141"/>
    </source>
</evidence>
<dbReference type="Proteomes" id="UP000467322">
    <property type="component" value="Unassembled WGS sequence"/>
</dbReference>
<feature type="transmembrane region" description="Helical" evidence="8">
    <location>
        <begin position="135"/>
        <end position="159"/>
    </location>
</feature>
<keyword evidence="5 8" id="KW-0812">Transmembrane</keyword>
<name>A0A845M878_9RHOB</name>
<evidence type="ECO:0000256" key="5">
    <source>
        <dbReference type="ARBA" id="ARBA00022692"/>
    </source>
</evidence>
<dbReference type="PROSITE" id="PS50850">
    <property type="entry name" value="MFS"/>
    <property type="match status" value="1"/>
</dbReference>
<evidence type="ECO:0000259" key="9">
    <source>
        <dbReference type="PROSITE" id="PS50850"/>
    </source>
</evidence>
<comment type="caution">
    <text evidence="10">The sequence shown here is derived from an EMBL/GenBank/DDBJ whole genome shotgun (WGS) entry which is preliminary data.</text>
</comment>
<dbReference type="AlphaFoldDB" id="A0A845M878"/>
<gene>
    <name evidence="10" type="ORF">GQE99_05505</name>
</gene>
<feature type="transmembrane region" description="Helical" evidence="8">
    <location>
        <begin position="370"/>
        <end position="390"/>
    </location>
</feature>
<evidence type="ECO:0000256" key="8">
    <source>
        <dbReference type="SAM" id="Phobius"/>
    </source>
</evidence>
<reference evidence="10 11" key="1">
    <citation type="submission" date="2019-12" db="EMBL/GenBank/DDBJ databases">
        <title>Maritimibacter sp. nov. sp. isolated from sea sand.</title>
        <authorList>
            <person name="Kim J."/>
            <person name="Jeong S.E."/>
            <person name="Jung H.S."/>
            <person name="Jeon C.O."/>
        </authorList>
    </citation>
    <scope>NUCLEOTIDE SEQUENCE [LARGE SCALE GENOMIC DNA]</scope>
    <source>
        <strain evidence="10 11">DP07</strain>
    </source>
</reference>
<dbReference type="GO" id="GO:0022857">
    <property type="term" value="F:transmembrane transporter activity"/>
    <property type="evidence" value="ECO:0007669"/>
    <property type="project" value="InterPro"/>
</dbReference>
<evidence type="ECO:0000256" key="6">
    <source>
        <dbReference type="ARBA" id="ARBA00022989"/>
    </source>
</evidence>
<dbReference type="GO" id="GO:0016020">
    <property type="term" value="C:membrane"/>
    <property type="evidence" value="ECO:0007669"/>
    <property type="project" value="UniProtKB-SubCell"/>
</dbReference>
<keyword evidence="7 8" id="KW-0472">Membrane</keyword>
<dbReference type="Pfam" id="PF07690">
    <property type="entry name" value="MFS_1"/>
    <property type="match status" value="1"/>
</dbReference>
<comment type="subcellular location">
    <subcellularLocation>
        <location evidence="2">Membrane</location>
        <topology evidence="2">Multi-pass membrane protein</topology>
    </subcellularLocation>
</comment>
<feature type="transmembrane region" description="Helical" evidence="8">
    <location>
        <begin position="106"/>
        <end position="123"/>
    </location>
</feature>
<dbReference type="RefSeq" id="WP_161350591.1">
    <property type="nucleotide sequence ID" value="NZ_WTUX01000010.1"/>
</dbReference>
<dbReference type="PRINTS" id="PR01035">
    <property type="entry name" value="TCRTETA"/>
</dbReference>
<feature type="transmembrane region" description="Helical" evidence="8">
    <location>
        <begin position="45"/>
        <end position="65"/>
    </location>
</feature>
<protein>
    <submittedName>
        <fullName evidence="10">MFS transporter</fullName>
    </submittedName>
</protein>
<dbReference type="InterPro" id="IPR036259">
    <property type="entry name" value="MFS_trans_sf"/>
</dbReference>
<evidence type="ECO:0000256" key="3">
    <source>
        <dbReference type="ARBA" id="ARBA00007520"/>
    </source>
</evidence>
<feature type="transmembrane region" description="Helical" evidence="8">
    <location>
        <begin position="338"/>
        <end position="358"/>
    </location>
</feature>
<dbReference type="InterPro" id="IPR011701">
    <property type="entry name" value="MFS"/>
</dbReference>
<evidence type="ECO:0000256" key="7">
    <source>
        <dbReference type="ARBA" id="ARBA00023136"/>
    </source>
</evidence>
<feature type="transmembrane region" description="Helical" evidence="8">
    <location>
        <begin position="209"/>
        <end position="232"/>
    </location>
</feature>
<feature type="domain" description="Major facilitator superfamily (MFS) profile" evidence="9">
    <location>
        <begin position="6"/>
        <end position="394"/>
    </location>
</feature>
<comment type="similarity">
    <text evidence="3">Belongs to the major facilitator superfamily. TCR/Tet family.</text>
</comment>
<dbReference type="SUPFAM" id="SSF103473">
    <property type="entry name" value="MFS general substrate transporter"/>
    <property type="match status" value="1"/>
</dbReference>
<evidence type="ECO:0000256" key="1">
    <source>
        <dbReference type="ARBA" id="ARBA00003279"/>
    </source>
</evidence>
<accession>A0A845M878</accession>
<feature type="transmembrane region" description="Helical" evidence="8">
    <location>
        <begin position="77"/>
        <end position="100"/>
    </location>
</feature>
<feature type="transmembrane region" description="Helical" evidence="8">
    <location>
        <begin position="165"/>
        <end position="188"/>
    </location>
</feature>
<dbReference type="InterPro" id="IPR005829">
    <property type="entry name" value="Sugar_transporter_CS"/>
</dbReference>
<comment type="function">
    <text evidence="1">Resistance to tetracycline by an active tetracycline efflux. This is an energy-dependent process that decreases the accumulation of the antibiotic in whole cells. This protein functions as a metal-tetracycline/H(+) antiporter.</text>
</comment>
<sequence length="406" mass="41502">MTARRPLLFILATILIDAIGIGLIFPLMPDLMDRVGAGGASNGAVLGGILMAAYAATQFLCAPAVGGISDAIGRKPVLLVALATLAVDYAIMALATSFWLLLVGRLLAGVAGATYITATAYLADISPPGERAANFGLIGGTFGIGFVLGPALGGLLAGISVSAPFWVAAALSAANVGFGLAVLPESLAPGKRRAFTRGDLNPFGAIRDAFRLPALALPLACLFVFEFANMVYPTLWAFWGRAAFGWSAAMIGLTLAAYGVGVALTQGVLMPALLKRTSDFRVMVFALATGAVAALAFGVIGAPWMVAVVLPIACLSDMAPPTMTAMMSNATAEDRQGVLQGVIASLGSLAAVFAPLVMTPLFRQFSGPDAAIRLPGAPFLFAGVLMLLLLPVVGRLRAGPLPATKA</sequence>